<evidence type="ECO:0000313" key="2">
    <source>
        <dbReference type="Proteomes" id="UP001529510"/>
    </source>
</evidence>
<protein>
    <submittedName>
        <fullName evidence="1">Uncharacterized protein</fullName>
    </submittedName>
</protein>
<sequence length="105" mass="11768">PSRCDALKRCFMRVPYAPQALDNFNQFLTDIGFTLPKVPSMPNLPPALSQITQQLPSLPPQLAQLPQQISQRFSKITPQFPNQTLFSAPQFPSFPVQLSSLSQQL</sequence>
<name>A0ABD0MZ47_CIRMR</name>
<comment type="caution">
    <text evidence="1">The sequence shown here is derived from an EMBL/GenBank/DDBJ whole genome shotgun (WGS) entry which is preliminary data.</text>
</comment>
<feature type="non-terminal residue" evidence="1">
    <location>
        <position position="1"/>
    </location>
</feature>
<evidence type="ECO:0000313" key="1">
    <source>
        <dbReference type="EMBL" id="KAL0155225.1"/>
    </source>
</evidence>
<gene>
    <name evidence="1" type="ORF">M9458_049488</name>
</gene>
<dbReference type="Proteomes" id="UP001529510">
    <property type="component" value="Unassembled WGS sequence"/>
</dbReference>
<keyword evidence="2" id="KW-1185">Reference proteome</keyword>
<reference evidence="1 2" key="1">
    <citation type="submission" date="2024-05" db="EMBL/GenBank/DDBJ databases">
        <title>Genome sequencing and assembly of Indian major carp, Cirrhinus mrigala (Hamilton, 1822).</title>
        <authorList>
            <person name="Mohindra V."/>
            <person name="Chowdhury L.M."/>
            <person name="Lal K."/>
            <person name="Jena J.K."/>
        </authorList>
    </citation>
    <scope>NUCLEOTIDE SEQUENCE [LARGE SCALE GENOMIC DNA]</scope>
    <source>
        <strain evidence="1">CM1030</strain>
        <tissue evidence="1">Blood</tissue>
    </source>
</reference>
<organism evidence="1 2">
    <name type="scientific">Cirrhinus mrigala</name>
    <name type="common">Mrigala</name>
    <dbReference type="NCBI Taxonomy" id="683832"/>
    <lineage>
        <taxon>Eukaryota</taxon>
        <taxon>Metazoa</taxon>
        <taxon>Chordata</taxon>
        <taxon>Craniata</taxon>
        <taxon>Vertebrata</taxon>
        <taxon>Euteleostomi</taxon>
        <taxon>Actinopterygii</taxon>
        <taxon>Neopterygii</taxon>
        <taxon>Teleostei</taxon>
        <taxon>Ostariophysi</taxon>
        <taxon>Cypriniformes</taxon>
        <taxon>Cyprinidae</taxon>
        <taxon>Labeoninae</taxon>
        <taxon>Labeonini</taxon>
        <taxon>Cirrhinus</taxon>
    </lineage>
</organism>
<feature type="non-terminal residue" evidence="1">
    <location>
        <position position="105"/>
    </location>
</feature>
<proteinExistence type="predicted"/>
<accession>A0ABD0MZ47</accession>
<dbReference type="EMBL" id="JAMKFB020000025">
    <property type="protein sequence ID" value="KAL0155225.1"/>
    <property type="molecule type" value="Genomic_DNA"/>
</dbReference>
<dbReference type="AlphaFoldDB" id="A0ABD0MZ47"/>